<evidence type="ECO:0000313" key="5">
    <source>
        <dbReference type="EMBL" id="TDE13535.1"/>
    </source>
</evidence>
<dbReference type="PROSITE" id="PS00061">
    <property type="entry name" value="ADH_SHORT"/>
    <property type="match status" value="1"/>
</dbReference>
<dbReference type="PANTHER" id="PTHR43639">
    <property type="entry name" value="OXIDOREDUCTASE, SHORT-CHAIN DEHYDROGENASE/REDUCTASE FAMILY (AFU_ORTHOLOGUE AFUA_5G02870)"/>
    <property type="match status" value="1"/>
</dbReference>
<dbReference type="SMART" id="SM00822">
    <property type="entry name" value="PKS_KR"/>
    <property type="match status" value="1"/>
</dbReference>
<dbReference type="Proteomes" id="UP000294739">
    <property type="component" value="Unassembled WGS sequence"/>
</dbReference>
<dbReference type="InterPro" id="IPR002347">
    <property type="entry name" value="SDR_fam"/>
</dbReference>
<proteinExistence type="inferred from homology"/>
<name>A0A4R5DR68_9ACTN</name>
<organism evidence="5 6">
    <name type="scientific">Jiangella asiatica</name>
    <dbReference type="NCBI Taxonomy" id="2530372"/>
    <lineage>
        <taxon>Bacteria</taxon>
        <taxon>Bacillati</taxon>
        <taxon>Actinomycetota</taxon>
        <taxon>Actinomycetes</taxon>
        <taxon>Jiangellales</taxon>
        <taxon>Jiangellaceae</taxon>
        <taxon>Jiangella</taxon>
    </lineage>
</organism>
<keyword evidence="2" id="KW-0560">Oxidoreductase</keyword>
<dbReference type="GO" id="GO:0016491">
    <property type="term" value="F:oxidoreductase activity"/>
    <property type="evidence" value="ECO:0007669"/>
    <property type="project" value="UniProtKB-KW"/>
</dbReference>
<dbReference type="InterPro" id="IPR036291">
    <property type="entry name" value="NAD(P)-bd_dom_sf"/>
</dbReference>
<gene>
    <name evidence="5" type="ORF">E1269_05760</name>
</gene>
<dbReference type="FunFam" id="3.40.50.720:FF:000084">
    <property type="entry name" value="Short-chain dehydrogenase reductase"/>
    <property type="match status" value="1"/>
</dbReference>
<accession>A0A4R5DR68</accession>
<evidence type="ECO:0000256" key="1">
    <source>
        <dbReference type="ARBA" id="ARBA00006484"/>
    </source>
</evidence>
<protein>
    <submittedName>
        <fullName evidence="5">SDR family oxidoreductase</fullName>
    </submittedName>
</protein>
<dbReference type="Pfam" id="PF13561">
    <property type="entry name" value="adh_short_C2"/>
    <property type="match status" value="1"/>
</dbReference>
<evidence type="ECO:0000313" key="6">
    <source>
        <dbReference type="Proteomes" id="UP000294739"/>
    </source>
</evidence>
<dbReference type="InterPro" id="IPR057326">
    <property type="entry name" value="KR_dom"/>
</dbReference>
<evidence type="ECO:0000259" key="4">
    <source>
        <dbReference type="SMART" id="SM00822"/>
    </source>
</evidence>
<dbReference type="EMBL" id="SMKZ01000005">
    <property type="protein sequence ID" value="TDE13535.1"/>
    <property type="molecule type" value="Genomic_DNA"/>
</dbReference>
<comment type="caution">
    <text evidence="5">The sequence shown here is derived from an EMBL/GenBank/DDBJ whole genome shotgun (WGS) entry which is preliminary data.</text>
</comment>
<dbReference type="InParanoid" id="A0A4R5DR68"/>
<dbReference type="OrthoDB" id="517007at2"/>
<keyword evidence="6" id="KW-1185">Reference proteome</keyword>
<dbReference type="PRINTS" id="PR00080">
    <property type="entry name" value="SDRFAMILY"/>
</dbReference>
<dbReference type="SUPFAM" id="SSF51735">
    <property type="entry name" value="NAD(P)-binding Rossmann-fold domains"/>
    <property type="match status" value="1"/>
</dbReference>
<sequence length="297" mass="30776">MHDHNDPARSGHPSVRAVSPAPRILPGESAVATSETPGSTVNGTRLAGRVAVVTGASRGIGAAVARAYAVEGAAVAVGHEPTLEAAEDAEKLVAEIVTAGGRAVAVGADLARPADIERLVAATRDALGPIDVVVNNAAASARAGWLDLTVEQWDHVQQVNVRASWLLTRAAYPDLRAHGRGCVINVTSIMVRTGQPGALHYTASKAAIIGLTRALARETGADGVRVNAVMPGAIRTEHEVATFPDGDAVFDEVTRHQALRRRGFADDLTGAFVFLASDDSSFVTGQVVTVDGGWVHS</sequence>
<dbReference type="Gene3D" id="3.40.50.720">
    <property type="entry name" value="NAD(P)-binding Rossmann-like Domain"/>
    <property type="match status" value="1"/>
</dbReference>
<reference evidence="5 6" key="1">
    <citation type="submission" date="2019-03" db="EMBL/GenBank/DDBJ databases">
        <title>Draft genome sequences of novel Actinobacteria.</title>
        <authorList>
            <person name="Sahin N."/>
            <person name="Ay H."/>
            <person name="Saygin H."/>
        </authorList>
    </citation>
    <scope>NUCLEOTIDE SEQUENCE [LARGE SCALE GENOMIC DNA]</scope>
    <source>
        <strain evidence="5 6">5K138</strain>
    </source>
</reference>
<feature type="domain" description="Ketoreductase" evidence="4">
    <location>
        <begin position="49"/>
        <end position="237"/>
    </location>
</feature>
<feature type="region of interest" description="Disordered" evidence="3">
    <location>
        <begin position="1"/>
        <end position="23"/>
    </location>
</feature>
<dbReference type="InterPro" id="IPR020904">
    <property type="entry name" value="Sc_DH/Rdtase_CS"/>
</dbReference>
<dbReference type="PRINTS" id="PR00081">
    <property type="entry name" value="GDHRDH"/>
</dbReference>
<comment type="similarity">
    <text evidence="1">Belongs to the short-chain dehydrogenases/reductases (SDR) family.</text>
</comment>
<dbReference type="PANTHER" id="PTHR43639:SF1">
    <property type="entry name" value="SHORT-CHAIN DEHYDROGENASE_REDUCTASE FAMILY PROTEIN"/>
    <property type="match status" value="1"/>
</dbReference>
<evidence type="ECO:0000256" key="2">
    <source>
        <dbReference type="ARBA" id="ARBA00023002"/>
    </source>
</evidence>
<evidence type="ECO:0000256" key="3">
    <source>
        <dbReference type="SAM" id="MobiDB-lite"/>
    </source>
</evidence>
<dbReference type="CDD" id="cd05233">
    <property type="entry name" value="SDR_c"/>
    <property type="match status" value="1"/>
</dbReference>
<dbReference type="AlphaFoldDB" id="A0A4R5DR68"/>